<evidence type="ECO:0000313" key="2">
    <source>
        <dbReference type="EMBL" id="NVN28837.1"/>
    </source>
</evidence>
<sequence>MTAVDPTLLGPVAGQTSSQMQARMRAVLPSGWFAERGADPVSPTPVLDAVLAGQATAWVAIFAQLQAVFAQTRLASASGGHLEMISADFFGPALGRGAGESDDAYRARIRAALLPTRATRDALALTLSTLAQIDWRIVEPSRTADTGVISNAAGMNAAGGYGIGPMRYGSRSLDYGFLVEGWSDSTTATGLRTDRWTPATFIDGSGSMHLVGPFSVRTQSGAVLAEPAGWNLIADSLGWNDFLYGSGQPVTSTQALLSGSQVMSCAVAEGDTAGPSVSIAAGSAAAVASLWLLLPQDPGCVSAALTCDDSGQSLSTAADMTRRGVWQRISLPLPGRAAPRTVRLRLMLVGQGTTIPPVLTQCWQFEPGTAVTSFIPTRSGPALRAADHIGTVAQPMTTTLGIGAICATVASAIPAATRCGVRLIQY</sequence>
<evidence type="ECO:0000313" key="1">
    <source>
        <dbReference type="EMBL" id="MBB3174986.1"/>
    </source>
</evidence>
<keyword evidence="3" id="KW-1185">Reference proteome</keyword>
<gene>
    <name evidence="1" type="ORF">FHR90_002833</name>
    <name evidence="2" type="ORF">HUK83_00555</name>
</gene>
<proteinExistence type="predicted"/>
<evidence type="ECO:0000313" key="4">
    <source>
        <dbReference type="Proteomes" id="UP000565205"/>
    </source>
</evidence>
<accession>A0A839UYW7</accession>
<comment type="caution">
    <text evidence="1">The sequence shown here is derived from an EMBL/GenBank/DDBJ whole genome shotgun (WGS) entry which is preliminary data.</text>
</comment>
<dbReference type="RefSeq" id="WP_176621593.1">
    <property type="nucleotide sequence ID" value="NZ_JABXXQ010000003.1"/>
</dbReference>
<dbReference type="Proteomes" id="UP000557688">
    <property type="component" value="Unassembled WGS sequence"/>
</dbReference>
<reference evidence="1 3" key="2">
    <citation type="submission" date="2020-08" db="EMBL/GenBank/DDBJ databases">
        <title>Genomic Encyclopedia of Type Strains, Phase III (KMG-III): the genomes of soil and plant-associated and newly described type strains.</title>
        <authorList>
            <person name="Whitman W."/>
        </authorList>
    </citation>
    <scope>NUCLEOTIDE SEQUENCE [LARGE SCALE GENOMIC DNA]</scope>
    <source>
        <strain evidence="1 3">CECT 8088</strain>
    </source>
</reference>
<dbReference type="Proteomes" id="UP000565205">
    <property type="component" value="Unassembled WGS sequence"/>
</dbReference>
<dbReference type="EMBL" id="JABXXQ010000003">
    <property type="protein sequence ID" value="NVN28837.1"/>
    <property type="molecule type" value="Genomic_DNA"/>
</dbReference>
<protein>
    <submittedName>
        <fullName evidence="1">Uncharacterized protein</fullName>
    </submittedName>
</protein>
<dbReference type="EMBL" id="JACHXV010000015">
    <property type="protein sequence ID" value="MBB3174986.1"/>
    <property type="molecule type" value="Genomic_DNA"/>
</dbReference>
<organism evidence="1 3">
    <name type="scientific">Endobacter medicaginis</name>
    <dbReference type="NCBI Taxonomy" id="1181271"/>
    <lineage>
        <taxon>Bacteria</taxon>
        <taxon>Pseudomonadati</taxon>
        <taxon>Pseudomonadota</taxon>
        <taxon>Alphaproteobacteria</taxon>
        <taxon>Acetobacterales</taxon>
        <taxon>Acetobacteraceae</taxon>
        <taxon>Endobacter</taxon>
    </lineage>
</organism>
<reference evidence="2 4" key="1">
    <citation type="submission" date="2020-06" db="EMBL/GenBank/DDBJ databases">
        <title>Description of novel acetic acid bacteria.</title>
        <authorList>
            <person name="Sombolestani A."/>
        </authorList>
    </citation>
    <scope>NUCLEOTIDE SEQUENCE [LARGE SCALE GENOMIC DNA]</scope>
    <source>
        <strain evidence="2 4">LMG 26838</strain>
    </source>
</reference>
<name>A0A839UYW7_9PROT</name>
<dbReference type="AlphaFoldDB" id="A0A839UYW7"/>
<evidence type="ECO:0000313" key="3">
    <source>
        <dbReference type="Proteomes" id="UP000557688"/>
    </source>
</evidence>